<comment type="caution">
    <text evidence="1">The sequence shown here is derived from an EMBL/GenBank/DDBJ whole genome shotgun (WGS) entry which is preliminary data.</text>
</comment>
<sequence>MRLLKWSLVQAKLKINNKHEDANVKMNTLQVFYLAFVNVASIGQTKAIRG</sequence>
<protein>
    <submittedName>
        <fullName evidence="1">Uncharacterized protein</fullName>
    </submittedName>
</protein>
<name>A0A9E2KCV4_9FIRM</name>
<evidence type="ECO:0000313" key="2">
    <source>
        <dbReference type="Proteomes" id="UP000824229"/>
    </source>
</evidence>
<dbReference type="Proteomes" id="UP000824229">
    <property type="component" value="Unassembled WGS sequence"/>
</dbReference>
<reference evidence="1" key="1">
    <citation type="journal article" date="2021" name="PeerJ">
        <title>Extensive microbial diversity within the chicken gut microbiome revealed by metagenomics and culture.</title>
        <authorList>
            <person name="Gilroy R."/>
            <person name="Ravi A."/>
            <person name="Getino M."/>
            <person name="Pursley I."/>
            <person name="Horton D.L."/>
            <person name="Alikhan N.F."/>
            <person name="Baker D."/>
            <person name="Gharbi K."/>
            <person name="Hall N."/>
            <person name="Watson M."/>
            <person name="Adriaenssens E.M."/>
            <person name="Foster-Nyarko E."/>
            <person name="Jarju S."/>
            <person name="Secka A."/>
            <person name="Antonio M."/>
            <person name="Oren A."/>
            <person name="Chaudhuri R.R."/>
            <person name="La Ragione R."/>
            <person name="Hildebrand F."/>
            <person name="Pallen M.J."/>
        </authorList>
    </citation>
    <scope>NUCLEOTIDE SEQUENCE</scope>
    <source>
        <strain evidence="1">B5-657</strain>
    </source>
</reference>
<gene>
    <name evidence="1" type="ORF">H9872_07565</name>
</gene>
<accession>A0A9E2KCV4</accession>
<proteinExistence type="predicted"/>
<dbReference type="EMBL" id="JAHLFQ010000172">
    <property type="protein sequence ID" value="MBU3804599.1"/>
    <property type="molecule type" value="Genomic_DNA"/>
</dbReference>
<organism evidence="1 2">
    <name type="scientific">Candidatus Cellulosilyticum pullistercoris</name>
    <dbReference type="NCBI Taxonomy" id="2838521"/>
    <lineage>
        <taxon>Bacteria</taxon>
        <taxon>Bacillati</taxon>
        <taxon>Bacillota</taxon>
        <taxon>Clostridia</taxon>
        <taxon>Lachnospirales</taxon>
        <taxon>Cellulosilyticaceae</taxon>
        <taxon>Cellulosilyticum</taxon>
    </lineage>
</organism>
<dbReference type="AlphaFoldDB" id="A0A9E2KCV4"/>
<evidence type="ECO:0000313" key="1">
    <source>
        <dbReference type="EMBL" id="MBU3804599.1"/>
    </source>
</evidence>
<reference evidence="1" key="2">
    <citation type="submission" date="2021-04" db="EMBL/GenBank/DDBJ databases">
        <authorList>
            <person name="Gilroy R."/>
        </authorList>
    </citation>
    <scope>NUCLEOTIDE SEQUENCE</scope>
    <source>
        <strain evidence="1">B5-657</strain>
    </source>
</reference>